<organism evidence="6 8">
    <name type="scientific">Coprococcus comes</name>
    <dbReference type="NCBI Taxonomy" id="410072"/>
    <lineage>
        <taxon>Bacteria</taxon>
        <taxon>Bacillati</taxon>
        <taxon>Bacillota</taxon>
        <taxon>Clostridia</taxon>
        <taxon>Lachnospirales</taxon>
        <taxon>Lachnospiraceae</taxon>
        <taxon>Coprococcus</taxon>
    </lineage>
</organism>
<dbReference type="PANTHER" id="PTHR43320:SF3">
    <property type="entry name" value="CARBOHYDRATE KINASE PFKB DOMAIN-CONTAINING PROTEIN"/>
    <property type="match status" value="1"/>
</dbReference>
<accession>A0A3R6HD65</accession>
<feature type="domain" description="Carbohydrate kinase PfkB" evidence="4">
    <location>
        <begin position="29"/>
        <end position="265"/>
    </location>
</feature>
<dbReference type="InterPro" id="IPR011611">
    <property type="entry name" value="PfkB_dom"/>
</dbReference>
<dbReference type="InterPro" id="IPR052700">
    <property type="entry name" value="Carb_kinase_PfkB-like"/>
</dbReference>
<evidence type="ECO:0000256" key="3">
    <source>
        <dbReference type="ARBA" id="ARBA00022777"/>
    </source>
</evidence>
<dbReference type="InterPro" id="IPR029056">
    <property type="entry name" value="Ribokinase-like"/>
</dbReference>
<dbReference type="EMBL" id="QRXJ01000009">
    <property type="protein sequence ID" value="RGT89914.1"/>
    <property type="molecule type" value="Genomic_DNA"/>
</dbReference>
<keyword evidence="7" id="KW-1185">Reference proteome</keyword>
<dbReference type="Proteomes" id="UP000283360">
    <property type="component" value="Unassembled WGS sequence"/>
</dbReference>
<dbReference type="GO" id="GO:0016301">
    <property type="term" value="F:kinase activity"/>
    <property type="evidence" value="ECO:0007669"/>
    <property type="project" value="UniProtKB-KW"/>
</dbReference>
<name>A0A3R6HD65_9FIRM</name>
<dbReference type="NCBIfam" id="NF007321">
    <property type="entry name" value="PRK09813.1"/>
    <property type="match status" value="1"/>
</dbReference>
<evidence type="ECO:0000256" key="1">
    <source>
        <dbReference type="ARBA" id="ARBA00010688"/>
    </source>
</evidence>
<dbReference type="InterPro" id="IPR002173">
    <property type="entry name" value="Carboh/pur_kinase_PfkB_CS"/>
</dbReference>
<evidence type="ECO:0000259" key="4">
    <source>
        <dbReference type="Pfam" id="PF00294"/>
    </source>
</evidence>
<sequence>MGEKKVRAVAAGFSCMDVYEKLNRCYPTGNGVDWGVHLQRLGISVSVVSVTGTDEYGKTMRKMLQQEGIEISHLHEKEGNTCQMKMNLINGVDRVHLEEVEGVMKDFALTEEDKEYIKTFDYLHTDLFGNILKDLPELRAAGVKVVMDFSIFSGNPEYNTDENFKNVDYAFLSYEKEDDYIREHIKRIQSFGAKIVTATLGENGSLSYDGERYYHYGIVPVKVVNTVGAGDSYIAGFTYGIMNGWEIPKCQEFGAKISSEVITKFEPY</sequence>
<protein>
    <submittedName>
        <fullName evidence="6">Fructoselysine 6-kinase</fullName>
    </submittedName>
</protein>
<evidence type="ECO:0000313" key="5">
    <source>
        <dbReference type="EMBL" id="RGT89914.1"/>
    </source>
</evidence>
<evidence type="ECO:0000256" key="2">
    <source>
        <dbReference type="ARBA" id="ARBA00022679"/>
    </source>
</evidence>
<proteinExistence type="inferred from homology"/>
<reference evidence="7 8" key="1">
    <citation type="submission" date="2018-08" db="EMBL/GenBank/DDBJ databases">
        <title>A genome reference for cultivated species of the human gut microbiota.</title>
        <authorList>
            <person name="Zou Y."/>
            <person name="Xue W."/>
            <person name="Luo G."/>
        </authorList>
    </citation>
    <scope>NUCLEOTIDE SEQUENCE [LARGE SCALE GENOMIC DNA]</scope>
    <source>
        <strain evidence="5 7">AF18-12LB</strain>
        <strain evidence="6 8">AM22-12LB</strain>
    </source>
</reference>
<gene>
    <name evidence="6" type="ORF">DW252_02030</name>
    <name evidence="5" type="ORF">DWX03_07790</name>
</gene>
<evidence type="ECO:0000313" key="7">
    <source>
        <dbReference type="Proteomes" id="UP000283360"/>
    </source>
</evidence>
<keyword evidence="2" id="KW-0808">Transferase</keyword>
<evidence type="ECO:0000313" key="8">
    <source>
        <dbReference type="Proteomes" id="UP000286595"/>
    </source>
</evidence>
<dbReference type="SUPFAM" id="SSF53613">
    <property type="entry name" value="Ribokinase-like"/>
    <property type="match status" value="1"/>
</dbReference>
<dbReference type="PROSITE" id="PS00584">
    <property type="entry name" value="PFKB_KINASES_2"/>
    <property type="match status" value="1"/>
</dbReference>
<dbReference type="EMBL" id="QRIM01000002">
    <property type="protein sequence ID" value="RHG62338.1"/>
    <property type="molecule type" value="Genomic_DNA"/>
</dbReference>
<dbReference type="Proteomes" id="UP000286595">
    <property type="component" value="Unassembled WGS sequence"/>
</dbReference>
<dbReference type="Gene3D" id="3.40.1190.20">
    <property type="match status" value="1"/>
</dbReference>
<dbReference type="AlphaFoldDB" id="A0A3R6HD65"/>
<evidence type="ECO:0000313" key="6">
    <source>
        <dbReference type="EMBL" id="RHG62338.1"/>
    </source>
</evidence>
<dbReference type="PANTHER" id="PTHR43320">
    <property type="entry name" value="SUGAR KINASE"/>
    <property type="match status" value="1"/>
</dbReference>
<comment type="similarity">
    <text evidence="1">Belongs to the carbohydrate kinase PfkB family.</text>
</comment>
<dbReference type="RefSeq" id="WP_117835038.1">
    <property type="nucleotide sequence ID" value="NZ_JADNAW010000003.1"/>
</dbReference>
<keyword evidence="3 6" id="KW-0418">Kinase</keyword>
<comment type="caution">
    <text evidence="6">The sequence shown here is derived from an EMBL/GenBank/DDBJ whole genome shotgun (WGS) entry which is preliminary data.</text>
</comment>
<dbReference type="Pfam" id="PF00294">
    <property type="entry name" value="PfkB"/>
    <property type="match status" value="1"/>
</dbReference>